<name>A0A2R6ARU6_9ARCH</name>
<accession>A0A2R6ARU6</accession>
<sequence>MESKNKIPNPFRDLSKVSLFEEIEKWLFNKIASISFDASVKSAFLLPIKKIKLFSSLYSSKIFELKKFICKLRMHIPFMLELANSCTREGLVV</sequence>
<evidence type="ECO:0000313" key="2">
    <source>
        <dbReference type="Proteomes" id="UP000241473"/>
    </source>
</evidence>
<organism evidence="1 2">
    <name type="scientific">Candidatus Marsarchaeota G1 archaeon OSP_C</name>
    <dbReference type="NCBI Taxonomy" id="1978154"/>
    <lineage>
        <taxon>Archaea</taxon>
        <taxon>Candidatus Marsarchaeota</taxon>
        <taxon>Candidatus Marsarchaeota group 1</taxon>
    </lineage>
</organism>
<evidence type="ECO:0000313" key="1">
    <source>
        <dbReference type="EMBL" id="PSN89111.1"/>
    </source>
</evidence>
<dbReference type="EMBL" id="NEXB01000007">
    <property type="protein sequence ID" value="PSN89111.1"/>
    <property type="molecule type" value="Genomic_DNA"/>
</dbReference>
<protein>
    <submittedName>
        <fullName evidence="1">Uncharacterized protein</fullName>
    </submittedName>
</protein>
<proteinExistence type="predicted"/>
<dbReference type="AlphaFoldDB" id="A0A2R6ARU6"/>
<comment type="caution">
    <text evidence="1">The sequence shown here is derived from an EMBL/GenBank/DDBJ whole genome shotgun (WGS) entry which is preliminary data.</text>
</comment>
<gene>
    <name evidence="1" type="ORF">B9Q00_02500</name>
</gene>
<reference evidence="1 2" key="1">
    <citation type="submission" date="2017-04" db="EMBL/GenBank/DDBJ databases">
        <title>Novel microbial lineages endemic to geothermal iron-oxide mats fill important gaps in the evolutionary history of Archaea.</title>
        <authorList>
            <person name="Jay Z.J."/>
            <person name="Beam J.P."/>
            <person name="Dlakic M."/>
            <person name="Rusch D.B."/>
            <person name="Kozubal M.A."/>
            <person name="Inskeep W.P."/>
        </authorList>
    </citation>
    <scope>NUCLEOTIDE SEQUENCE [LARGE SCALE GENOMIC DNA]</scope>
    <source>
        <strain evidence="1">OSP_C</strain>
    </source>
</reference>
<dbReference type="Proteomes" id="UP000241473">
    <property type="component" value="Unassembled WGS sequence"/>
</dbReference>